<evidence type="ECO:0000256" key="3">
    <source>
        <dbReference type="ARBA" id="ARBA00033094"/>
    </source>
</evidence>
<comment type="function">
    <text evidence="4">May be a heme chaperone, appears to bind heme. Homologous bacterial proteins do not have oxygen-independent coproporphyrinogen-III oxidase activity. Binds 1 [4Fe-4S] cluster. The cluster is coordinated with 3 cysteines and an exchangeable S-adenosyl-L-methionine.</text>
</comment>
<feature type="domain" description="Radical SAM core" evidence="5">
    <location>
        <begin position="1"/>
        <end position="205"/>
    </location>
</feature>
<dbReference type="GO" id="GO:0004109">
    <property type="term" value="F:coproporphyrinogen oxidase activity"/>
    <property type="evidence" value="ECO:0007669"/>
    <property type="project" value="InterPro"/>
</dbReference>
<dbReference type="NCBIfam" id="TIGR00539">
    <property type="entry name" value="hemN_rel"/>
    <property type="match status" value="1"/>
</dbReference>
<dbReference type="InterPro" id="IPR058240">
    <property type="entry name" value="rSAM_sf"/>
</dbReference>
<comment type="similarity">
    <text evidence="1">Belongs to the anaerobic coproporphyrinogen-III oxidase family. HemW subfamily.</text>
</comment>
<dbReference type="Pfam" id="PF04055">
    <property type="entry name" value="Radical_SAM"/>
    <property type="match status" value="1"/>
</dbReference>
<protein>
    <recommendedName>
        <fullName evidence="2">Radical S-adenosyl methionine domain-containing protein 1, mitochondrial</fullName>
    </recommendedName>
    <alternativeName>
        <fullName evidence="3">Putative heme chaperone</fullName>
    </alternativeName>
</protein>
<evidence type="ECO:0000259" key="5">
    <source>
        <dbReference type="PROSITE" id="PS51918"/>
    </source>
</evidence>
<dbReference type="GO" id="GO:0005739">
    <property type="term" value="C:mitochondrion"/>
    <property type="evidence" value="ECO:0007669"/>
    <property type="project" value="TreeGrafter"/>
</dbReference>
<dbReference type="PANTHER" id="PTHR13932:SF5">
    <property type="entry name" value="RADICAL S-ADENOSYL METHIONINE DOMAIN-CONTAINING PROTEIN 1, MITOCHONDRIAL"/>
    <property type="match status" value="1"/>
</dbReference>
<dbReference type="InterPro" id="IPR006638">
    <property type="entry name" value="Elp3/MiaA/NifB-like_rSAM"/>
</dbReference>
<dbReference type="InterPro" id="IPR007197">
    <property type="entry name" value="rSAM"/>
</dbReference>
<dbReference type="InterPro" id="IPR004559">
    <property type="entry name" value="HemW-like"/>
</dbReference>
<sequence length="358" mass="39995">MRQALLNELSFFLNLKAKASSKTPTISSIYFGGGTPSLAEVSTIGDVIAHLKNNYPLTPNIEITLEANPTSIEMSKLKDFKSVGVNRISLGVQALNDGDLVFLGRRHSLAQAIDTIHLSKSLFGRVSFDLLYGRSSAHQPHQWREELKHALSLDTGHLSLYNLTVEPGTPLNEKVRKGKVVMPDEDLQTELYEATVEVMEEHGYKQYEISNFALPGFESKHNINYWKGGDYIGVGPGAAGRITVMENGLFIKRSFLQERHPPRWMDTVLREGVATQEDTTLTTKQQLTELIMSGLRTDEGIHFTENFGVLSNGLQLDEIFDVGYINKYKQFLHFSPEGLKATSQGRLILDTILSEILL</sequence>
<dbReference type="GO" id="GO:0006779">
    <property type="term" value="P:porphyrin-containing compound biosynthetic process"/>
    <property type="evidence" value="ECO:0007669"/>
    <property type="project" value="InterPro"/>
</dbReference>
<name>A0A6B2L6N9_9EUKA</name>
<accession>A0A6B2L6N9</accession>
<evidence type="ECO:0000313" key="6">
    <source>
        <dbReference type="EMBL" id="NDV32580.1"/>
    </source>
</evidence>
<dbReference type="PROSITE" id="PS51918">
    <property type="entry name" value="RADICAL_SAM"/>
    <property type="match status" value="1"/>
</dbReference>
<dbReference type="GO" id="GO:0051539">
    <property type="term" value="F:4 iron, 4 sulfur cluster binding"/>
    <property type="evidence" value="ECO:0007669"/>
    <property type="project" value="InterPro"/>
</dbReference>
<dbReference type="PANTHER" id="PTHR13932">
    <property type="entry name" value="COPROPORPHYRINIGEN III OXIDASE"/>
    <property type="match status" value="1"/>
</dbReference>
<evidence type="ECO:0000256" key="2">
    <source>
        <dbReference type="ARBA" id="ARBA00014678"/>
    </source>
</evidence>
<evidence type="ECO:0000256" key="4">
    <source>
        <dbReference type="ARBA" id="ARBA00045130"/>
    </source>
</evidence>
<organism evidence="6">
    <name type="scientific">Arcella intermedia</name>
    <dbReference type="NCBI Taxonomy" id="1963864"/>
    <lineage>
        <taxon>Eukaryota</taxon>
        <taxon>Amoebozoa</taxon>
        <taxon>Tubulinea</taxon>
        <taxon>Elardia</taxon>
        <taxon>Arcellinida</taxon>
        <taxon>Sphaerothecina</taxon>
        <taxon>Arcellidae</taxon>
        <taxon>Arcella</taxon>
    </lineage>
</organism>
<dbReference type="InterPro" id="IPR034505">
    <property type="entry name" value="Coproporphyrinogen-III_oxidase"/>
</dbReference>
<dbReference type="AlphaFoldDB" id="A0A6B2L6N9"/>
<dbReference type="SMART" id="SM00729">
    <property type="entry name" value="Elp3"/>
    <property type="match status" value="1"/>
</dbReference>
<proteinExistence type="inferred from homology"/>
<dbReference type="SUPFAM" id="SSF102114">
    <property type="entry name" value="Radical SAM enzymes"/>
    <property type="match status" value="1"/>
</dbReference>
<evidence type="ECO:0000256" key="1">
    <source>
        <dbReference type="ARBA" id="ARBA00006100"/>
    </source>
</evidence>
<dbReference type="EMBL" id="GIBP01003611">
    <property type="protein sequence ID" value="NDV32580.1"/>
    <property type="molecule type" value="Transcribed_RNA"/>
</dbReference>
<reference evidence="6" key="1">
    <citation type="journal article" date="2020" name="J. Eukaryot. Microbiol.">
        <title>De novo Sequencing, Assembly and Annotation of the Transcriptome for the Free-Living Testate Amoeba Arcella intermedia.</title>
        <authorList>
            <person name="Ribeiro G.M."/>
            <person name="Porfirio-Sousa A.L."/>
            <person name="Maurer-Alcala X.X."/>
            <person name="Katz L.A."/>
            <person name="Lahr D.J.G."/>
        </authorList>
    </citation>
    <scope>NUCLEOTIDE SEQUENCE</scope>
</reference>